<evidence type="ECO:0000313" key="7">
    <source>
        <dbReference type="Proteomes" id="UP001566331"/>
    </source>
</evidence>
<accession>A0ABV4HMG0</accession>
<comment type="subunit">
    <text evidence="3">Homotrimer.</text>
</comment>
<dbReference type="PROSITE" id="PS00160">
    <property type="entry name" value="ALDOLASE_KDPG_KHG_2"/>
    <property type="match status" value="1"/>
</dbReference>
<dbReference type="InterPro" id="IPR013785">
    <property type="entry name" value="Aldolase_TIM"/>
</dbReference>
<evidence type="ECO:0000256" key="3">
    <source>
        <dbReference type="ARBA" id="ARBA00011233"/>
    </source>
</evidence>
<dbReference type="RefSeq" id="WP_370562628.1">
    <property type="nucleotide sequence ID" value="NZ_JBFWIB010000002.1"/>
</dbReference>
<dbReference type="EMBL" id="JBFWIC010000004">
    <property type="protein sequence ID" value="MEZ0473919.1"/>
    <property type="molecule type" value="Genomic_DNA"/>
</dbReference>
<dbReference type="InterPro" id="IPR000887">
    <property type="entry name" value="Aldlse_KDPG_KHG"/>
</dbReference>
<evidence type="ECO:0000256" key="1">
    <source>
        <dbReference type="ARBA" id="ARBA00004761"/>
    </source>
</evidence>
<keyword evidence="7" id="KW-1185">Reference proteome</keyword>
<keyword evidence="5" id="KW-0119">Carbohydrate metabolism</keyword>
<sequence length="213" mass="21423">MHAESANATLDLIEAGRIVAILRGDAGDADQVLSDTLADAGITALELTVDSPDAFSRIGHLVQACAGRMAIGAGTVLTVEQARRAADAGATFIVSPNRDTAVIAAAVSLGLVAIPGCQTPSEIVEAIDAGAQAVKLFPAQALGPAFVHAVRAPLGDVRLVPTGGVTPELARAYRDAGAWALGAGSELLGRDLAQGIDTAALAARARAFAEAAR</sequence>
<comment type="pathway">
    <text evidence="1">Carbohydrate acid metabolism.</text>
</comment>
<organism evidence="6 7">
    <name type="scientific">Luteimonas salinilitoris</name>
    <dbReference type="NCBI Taxonomy" id="3237697"/>
    <lineage>
        <taxon>Bacteria</taxon>
        <taxon>Pseudomonadati</taxon>
        <taxon>Pseudomonadota</taxon>
        <taxon>Gammaproteobacteria</taxon>
        <taxon>Lysobacterales</taxon>
        <taxon>Lysobacteraceae</taxon>
        <taxon>Luteimonas</taxon>
    </lineage>
</organism>
<dbReference type="PANTHER" id="PTHR30246:SF1">
    <property type="entry name" value="2-DEHYDRO-3-DEOXY-6-PHOSPHOGALACTONATE ALDOLASE-RELATED"/>
    <property type="match status" value="1"/>
</dbReference>
<comment type="caution">
    <text evidence="6">The sequence shown here is derived from an EMBL/GenBank/DDBJ whole genome shotgun (WGS) entry which is preliminary data.</text>
</comment>
<evidence type="ECO:0000256" key="5">
    <source>
        <dbReference type="ARBA" id="ARBA00023277"/>
    </source>
</evidence>
<dbReference type="PANTHER" id="PTHR30246">
    <property type="entry name" value="2-KETO-3-DEOXY-6-PHOSPHOGLUCONATE ALDOLASE"/>
    <property type="match status" value="1"/>
</dbReference>
<dbReference type="Proteomes" id="UP001566331">
    <property type="component" value="Unassembled WGS sequence"/>
</dbReference>
<evidence type="ECO:0000256" key="2">
    <source>
        <dbReference type="ARBA" id="ARBA00006906"/>
    </source>
</evidence>
<dbReference type="SUPFAM" id="SSF51569">
    <property type="entry name" value="Aldolase"/>
    <property type="match status" value="1"/>
</dbReference>
<evidence type="ECO:0000256" key="4">
    <source>
        <dbReference type="ARBA" id="ARBA00023239"/>
    </source>
</evidence>
<proteinExistence type="inferred from homology"/>
<name>A0ABV4HMG0_9GAMM</name>
<dbReference type="Pfam" id="PF01081">
    <property type="entry name" value="Aldolase"/>
    <property type="match status" value="1"/>
</dbReference>
<reference evidence="6 7" key="1">
    <citation type="submission" date="2024-07" db="EMBL/GenBank/DDBJ databases">
        <title>Luteimonas salilacus sp. nov., isolated from the shore soil of Salt Lake in Tibet of China.</title>
        <authorList>
            <person name="Zhang X."/>
            <person name="Li A."/>
        </authorList>
    </citation>
    <scope>NUCLEOTIDE SEQUENCE [LARGE SCALE GENOMIC DNA]</scope>
    <source>
        <strain evidence="6 7">B3-2-R+30</strain>
    </source>
</reference>
<dbReference type="CDD" id="cd00452">
    <property type="entry name" value="KDPG_aldolase"/>
    <property type="match status" value="1"/>
</dbReference>
<comment type="similarity">
    <text evidence="2">Belongs to the KHG/KDPG aldolase family.</text>
</comment>
<dbReference type="InterPro" id="IPR031338">
    <property type="entry name" value="KDPG/KHG_AS_2"/>
</dbReference>
<dbReference type="NCBIfam" id="TIGR01182">
    <property type="entry name" value="eda"/>
    <property type="match status" value="1"/>
</dbReference>
<keyword evidence="4" id="KW-0456">Lyase</keyword>
<protein>
    <submittedName>
        <fullName evidence="6">Bifunctional 4-hydroxy-2-oxoglutarate aldolase/2-dehydro-3-deoxy-phosphogluconate aldolase</fullName>
    </submittedName>
</protein>
<evidence type="ECO:0000313" key="6">
    <source>
        <dbReference type="EMBL" id="MEZ0473919.1"/>
    </source>
</evidence>
<gene>
    <name evidence="6" type="ORF">AB6713_04715</name>
</gene>
<dbReference type="Gene3D" id="3.20.20.70">
    <property type="entry name" value="Aldolase class I"/>
    <property type="match status" value="1"/>
</dbReference>